<accession>A0ABT1YTM1</accession>
<evidence type="ECO:0000256" key="6">
    <source>
        <dbReference type="ARBA" id="ARBA00022827"/>
    </source>
</evidence>
<evidence type="ECO:0000256" key="1">
    <source>
        <dbReference type="ARBA" id="ARBA00001974"/>
    </source>
</evidence>
<comment type="catalytic activity">
    <reaction evidence="9">
        <text>L-proline + a quinone = (S)-1-pyrroline-5-carboxylate + a quinol + H(+)</text>
        <dbReference type="Rhea" id="RHEA:23784"/>
        <dbReference type="ChEBI" id="CHEBI:15378"/>
        <dbReference type="ChEBI" id="CHEBI:17388"/>
        <dbReference type="ChEBI" id="CHEBI:24646"/>
        <dbReference type="ChEBI" id="CHEBI:60039"/>
        <dbReference type="ChEBI" id="CHEBI:132124"/>
        <dbReference type="EC" id="1.5.5.2"/>
    </reaction>
</comment>
<dbReference type="PANTHER" id="PTHR13914">
    <property type="entry name" value="PROLINE OXIDASE"/>
    <property type="match status" value="1"/>
</dbReference>
<gene>
    <name evidence="11" type="ORF">NV381_31210</name>
</gene>
<dbReference type="PANTHER" id="PTHR13914:SF0">
    <property type="entry name" value="PROLINE DEHYDROGENASE 1, MITOCHONDRIAL"/>
    <property type="match status" value="1"/>
</dbReference>
<keyword evidence="4" id="KW-0285">Flavoprotein</keyword>
<evidence type="ECO:0000256" key="2">
    <source>
        <dbReference type="ARBA" id="ARBA00004739"/>
    </source>
</evidence>
<evidence type="ECO:0000256" key="4">
    <source>
        <dbReference type="ARBA" id="ARBA00022630"/>
    </source>
</evidence>
<dbReference type="Gene3D" id="3.20.20.220">
    <property type="match status" value="1"/>
</dbReference>
<evidence type="ECO:0000313" key="12">
    <source>
        <dbReference type="Proteomes" id="UP001300012"/>
    </source>
</evidence>
<evidence type="ECO:0000256" key="5">
    <source>
        <dbReference type="ARBA" id="ARBA00022741"/>
    </source>
</evidence>
<comment type="pathway">
    <text evidence="2">Amino-acid degradation; L-proline degradation into L-glutamate; L-glutamate from L-proline: step 1/2.</text>
</comment>
<evidence type="ECO:0000256" key="7">
    <source>
        <dbReference type="ARBA" id="ARBA00023002"/>
    </source>
</evidence>
<dbReference type="InterPro" id="IPR029041">
    <property type="entry name" value="FAD-linked_oxidoreductase-like"/>
</dbReference>
<organism evidence="11 12">
    <name type="scientific">Paenibacillus radicis</name>
    <name type="common">ex Xue et al. 2023</name>
    <dbReference type="NCBI Taxonomy" id="2972489"/>
    <lineage>
        <taxon>Bacteria</taxon>
        <taxon>Bacillati</taxon>
        <taxon>Bacillota</taxon>
        <taxon>Bacilli</taxon>
        <taxon>Bacillales</taxon>
        <taxon>Paenibacillaceae</taxon>
        <taxon>Paenibacillus</taxon>
    </lineage>
</organism>
<dbReference type="Pfam" id="PF01619">
    <property type="entry name" value="Pro_dh"/>
    <property type="match status" value="1"/>
</dbReference>
<keyword evidence="6" id="KW-0274">FAD</keyword>
<name>A0ABT1YTM1_9BACL</name>
<protein>
    <recommendedName>
        <fullName evidence="3">proline dehydrogenase</fullName>
        <ecNumber evidence="3">1.5.5.2</ecNumber>
    </recommendedName>
</protein>
<dbReference type="Proteomes" id="UP001300012">
    <property type="component" value="Unassembled WGS sequence"/>
</dbReference>
<dbReference type="PIRSF" id="PIRSF000196">
    <property type="entry name" value="Pro_dehydrog"/>
    <property type="match status" value="1"/>
</dbReference>
<proteinExistence type="predicted"/>
<dbReference type="EMBL" id="JANQBD010000030">
    <property type="protein sequence ID" value="MCR8635684.1"/>
    <property type="molecule type" value="Genomic_DNA"/>
</dbReference>
<comment type="cofactor">
    <cofactor evidence="1">
        <name>FAD</name>
        <dbReference type="ChEBI" id="CHEBI:57692"/>
    </cofactor>
</comment>
<evidence type="ECO:0000256" key="9">
    <source>
        <dbReference type="ARBA" id="ARBA00048779"/>
    </source>
</evidence>
<evidence type="ECO:0000313" key="11">
    <source>
        <dbReference type="EMBL" id="MCR8635684.1"/>
    </source>
</evidence>
<evidence type="ECO:0000256" key="8">
    <source>
        <dbReference type="ARBA" id="ARBA00023062"/>
    </source>
</evidence>
<evidence type="ECO:0000256" key="3">
    <source>
        <dbReference type="ARBA" id="ARBA00012695"/>
    </source>
</evidence>
<keyword evidence="7" id="KW-0560">Oxidoreductase</keyword>
<keyword evidence="12" id="KW-1185">Reference proteome</keyword>
<dbReference type="RefSeq" id="WP_258217229.1">
    <property type="nucleotide sequence ID" value="NZ_JANQBD010000030.1"/>
</dbReference>
<dbReference type="InterPro" id="IPR015659">
    <property type="entry name" value="Proline_oxidase"/>
</dbReference>
<evidence type="ECO:0000259" key="10">
    <source>
        <dbReference type="Pfam" id="PF01619"/>
    </source>
</evidence>
<keyword evidence="5" id="KW-0547">Nucleotide-binding</keyword>
<sequence length="308" mass="34936">MKDRLLRKSVLTVADFPPVRWLFLKYGMRLGVDRFVAAETLPETLDKVRGLNEAGMHVTLDYLGENVLDSGQAEETAAIISGLFPAIQRLGLKANVSVKLTQLGLRMDRDSCLKHMERIVSEAAASRSFVRIDMEDSTVTQETIDVFRLLLRRFGPERIGLVLQSYLYRSEADAVQLGAGGTNLRIVKGAYRESSDVAYPDKRDVDAAYIRIVQAHLIHGGYAAVATHDPEIIDAIIRFSKDTGISRDRYEFQMLYGIAGDLQRDLVRAGYLVRIYTPFGRLWYPYFTRRMAERPANLWFVAKHMLRS</sequence>
<comment type="caution">
    <text evidence="11">The sequence shown here is derived from an EMBL/GenBank/DDBJ whole genome shotgun (WGS) entry which is preliminary data.</text>
</comment>
<reference evidence="11 12" key="1">
    <citation type="submission" date="2022-08" db="EMBL/GenBank/DDBJ databases">
        <title>Paenibacillus endoradicis sp. nov., Paenibacillus radicibacter sp. nov and Paenibacillus pararadicis sp. nov., three cold-adapted plant growth-promoting bacteria isolated from root of Larix gmelinii in Great Khingan.</title>
        <authorList>
            <person name="Xue H."/>
        </authorList>
    </citation>
    <scope>NUCLEOTIDE SEQUENCE [LARGE SCALE GENOMIC DNA]</scope>
    <source>
        <strain evidence="11 12">N5-1-1-5</strain>
    </source>
</reference>
<keyword evidence="8" id="KW-0642">Proline metabolism</keyword>
<feature type="domain" description="Proline dehydrogenase" evidence="10">
    <location>
        <begin position="46"/>
        <end position="302"/>
    </location>
</feature>
<dbReference type="EC" id="1.5.5.2" evidence="3"/>
<dbReference type="InterPro" id="IPR008219">
    <property type="entry name" value="PRODH_bac_arc"/>
</dbReference>
<dbReference type="InterPro" id="IPR002872">
    <property type="entry name" value="Proline_DH_dom"/>
</dbReference>
<dbReference type="SUPFAM" id="SSF51730">
    <property type="entry name" value="FAD-linked oxidoreductase"/>
    <property type="match status" value="1"/>
</dbReference>